<evidence type="ECO:0000256" key="2">
    <source>
        <dbReference type="ARBA" id="ARBA00009049"/>
    </source>
</evidence>
<dbReference type="InParanoid" id="A0A1W4WRA0"/>
<keyword evidence="3" id="KW-0963">Cytoplasm</keyword>
<keyword evidence="5" id="KW-0143">Chaperone</keyword>
<dbReference type="GO" id="GO:0005085">
    <property type="term" value="F:guanyl-nucleotide exchange factor activity"/>
    <property type="evidence" value="ECO:0007669"/>
    <property type="project" value="UniProtKB-KW"/>
</dbReference>
<dbReference type="FunCoup" id="A0A1W4WRA0">
    <property type="interactions" value="1767"/>
</dbReference>
<proteinExistence type="inferred from homology"/>
<dbReference type="InterPro" id="IPR008376">
    <property type="entry name" value="Chaperone_Ric-8_A/B"/>
</dbReference>
<dbReference type="GO" id="GO:0005938">
    <property type="term" value="C:cell cortex"/>
    <property type="evidence" value="ECO:0007669"/>
    <property type="project" value="UniProtKB-SubCell"/>
</dbReference>
<comment type="subcellular location">
    <subcellularLocation>
        <location evidence="1">Cytoplasm</location>
        <location evidence="1">Cell cortex</location>
    </subcellularLocation>
</comment>
<gene>
    <name evidence="8" type="primary">LOC108737738</name>
</gene>
<accession>A0A1W4WRA0</accession>
<dbReference type="OrthoDB" id="5585685at2759"/>
<dbReference type="Gene3D" id="1.25.10.10">
    <property type="entry name" value="Leucine-rich Repeat Variant"/>
    <property type="match status" value="1"/>
</dbReference>
<dbReference type="AlphaFoldDB" id="A0A1W4WRA0"/>
<dbReference type="GeneID" id="108737738"/>
<protein>
    <submittedName>
        <fullName evidence="8">Synembryn</fullName>
    </submittedName>
</protein>
<evidence type="ECO:0000256" key="1">
    <source>
        <dbReference type="ARBA" id="ARBA00004544"/>
    </source>
</evidence>
<evidence type="ECO:0000256" key="5">
    <source>
        <dbReference type="ARBA" id="ARBA00023186"/>
    </source>
</evidence>
<dbReference type="KEGG" id="apln:108737738"/>
<dbReference type="PANTHER" id="PTHR12425:SF5">
    <property type="entry name" value="SYNEMBRYN"/>
    <property type="match status" value="1"/>
</dbReference>
<name>A0A1W4WRA0_AGRPL</name>
<dbReference type="PANTHER" id="PTHR12425">
    <property type="entry name" value="SYNEMBRYN"/>
    <property type="match status" value="1"/>
</dbReference>
<dbReference type="GO" id="GO:0001965">
    <property type="term" value="F:G-protein alpha-subunit binding"/>
    <property type="evidence" value="ECO:0007669"/>
    <property type="project" value="TreeGrafter"/>
</dbReference>
<dbReference type="PRINTS" id="PR01802">
    <property type="entry name" value="SYNEMBRYN"/>
</dbReference>
<evidence type="ECO:0000256" key="6">
    <source>
        <dbReference type="SAM" id="MobiDB-lite"/>
    </source>
</evidence>
<dbReference type="InterPro" id="IPR016024">
    <property type="entry name" value="ARM-type_fold"/>
</dbReference>
<dbReference type="InterPro" id="IPR011989">
    <property type="entry name" value="ARM-like"/>
</dbReference>
<dbReference type="Proteomes" id="UP000192223">
    <property type="component" value="Unplaced"/>
</dbReference>
<organism evidence="7 8">
    <name type="scientific">Agrilus planipennis</name>
    <name type="common">Emerald ash borer</name>
    <name type="synonym">Agrilus marcopoli</name>
    <dbReference type="NCBI Taxonomy" id="224129"/>
    <lineage>
        <taxon>Eukaryota</taxon>
        <taxon>Metazoa</taxon>
        <taxon>Ecdysozoa</taxon>
        <taxon>Arthropoda</taxon>
        <taxon>Hexapoda</taxon>
        <taxon>Insecta</taxon>
        <taxon>Pterygota</taxon>
        <taxon>Neoptera</taxon>
        <taxon>Endopterygota</taxon>
        <taxon>Coleoptera</taxon>
        <taxon>Polyphaga</taxon>
        <taxon>Elateriformia</taxon>
        <taxon>Buprestoidea</taxon>
        <taxon>Buprestidae</taxon>
        <taxon>Agrilinae</taxon>
        <taxon>Agrilus</taxon>
    </lineage>
</organism>
<keyword evidence="4" id="KW-0344">Guanine-nucleotide releasing factor</keyword>
<dbReference type="CTD" id="60626"/>
<evidence type="ECO:0000256" key="4">
    <source>
        <dbReference type="ARBA" id="ARBA00022658"/>
    </source>
</evidence>
<evidence type="ECO:0000313" key="7">
    <source>
        <dbReference type="Proteomes" id="UP000192223"/>
    </source>
</evidence>
<dbReference type="RefSeq" id="XP_018326436.1">
    <property type="nucleotide sequence ID" value="XM_018470934.1"/>
</dbReference>
<reference evidence="8" key="1">
    <citation type="submission" date="2025-08" db="UniProtKB">
        <authorList>
            <consortium name="RefSeq"/>
        </authorList>
    </citation>
    <scope>IDENTIFICATION</scope>
    <source>
        <tissue evidence="8">Entire body</tissue>
    </source>
</reference>
<sequence length="553" mass="63098">MTARSEIETLLNGSITEDKDALKKFIESNTATFNFAFLDLNSSRKRLLDKLFNYLQLEDARDMHRDCLIAVRILSRDKKDLDNILDLKHLDLLKKFAGLDTNCTASEDKIDHELEIEAQKCLCNIIYNSHVAAAYCSKNGIIEGVIERIKKYKRFKKIPLDIKIFDMKILFLITALCDETRPKLKEDLHGLKYLTEVLEHLTTDDKESGPNGGASSAPVQKKISKEESNYACEVLKVLFNLTVSQNLSSQPDEEEESRYKELVAILRDMLVVKIEDQNTKLELTNNIVNLITNMPTSTYSALHRPVKDEEKIPKKFQFDGQDMRAVKEILVLLENKFSTEIAVRSQTEILSPILTVLVKGVSSDRYLRKYLRQNILPPLRDVHTRPEEGNTLRNNLCRLLTTTITHVRDLAADLLFILCKENVGRMIKYTGYGNAAGLFANRGLLGGGRPGERRYSSESEDSDTEEYREHKHGINPVIGCYEQPKTNPMAHMTEEQKEYEAMKLVDLMDTLTRTGIIQPCKIGEDGRPEPIEHVLQLQEGIPAQQVRRNQDDD</sequence>
<dbReference type="SUPFAM" id="SSF48371">
    <property type="entry name" value="ARM repeat"/>
    <property type="match status" value="1"/>
</dbReference>
<keyword evidence="7" id="KW-1185">Reference proteome</keyword>
<dbReference type="InterPro" id="IPR019318">
    <property type="entry name" value="Gua_nucleotide_exch_fac_Ric8"/>
</dbReference>
<comment type="similarity">
    <text evidence="2">Belongs to the synembryn family.</text>
</comment>
<evidence type="ECO:0000256" key="3">
    <source>
        <dbReference type="ARBA" id="ARBA00022490"/>
    </source>
</evidence>
<feature type="region of interest" description="Disordered" evidence="6">
    <location>
        <begin position="449"/>
        <end position="469"/>
    </location>
</feature>
<dbReference type="Pfam" id="PF10165">
    <property type="entry name" value="Ric8"/>
    <property type="match status" value="1"/>
</dbReference>
<evidence type="ECO:0000313" key="8">
    <source>
        <dbReference type="RefSeq" id="XP_018326436.1"/>
    </source>
</evidence>
<dbReference type="STRING" id="224129.A0A1W4WRA0"/>
<dbReference type="GO" id="GO:0007186">
    <property type="term" value="P:G protein-coupled receptor signaling pathway"/>
    <property type="evidence" value="ECO:0007669"/>
    <property type="project" value="TreeGrafter"/>
</dbReference>